<evidence type="ECO:0000313" key="3">
    <source>
        <dbReference type="Proteomes" id="UP000720189"/>
    </source>
</evidence>
<feature type="region of interest" description="Disordered" evidence="1">
    <location>
        <begin position="18"/>
        <end position="43"/>
    </location>
</feature>
<comment type="caution">
    <text evidence="2">The sequence shown here is derived from an EMBL/GenBank/DDBJ whole genome shotgun (WGS) entry which is preliminary data.</text>
</comment>
<organism evidence="2 3">
    <name type="scientific">Fusarium redolens</name>
    <dbReference type="NCBI Taxonomy" id="48865"/>
    <lineage>
        <taxon>Eukaryota</taxon>
        <taxon>Fungi</taxon>
        <taxon>Dikarya</taxon>
        <taxon>Ascomycota</taxon>
        <taxon>Pezizomycotina</taxon>
        <taxon>Sordariomycetes</taxon>
        <taxon>Hypocreomycetidae</taxon>
        <taxon>Hypocreales</taxon>
        <taxon>Nectriaceae</taxon>
        <taxon>Fusarium</taxon>
        <taxon>Fusarium redolens species complex</taxon>
    </lineage>
</organism>
<protein>
    <submittedName>
        <fullName evidence="2">Uncharacterized protein</fullName>
    </submittedName>
</protein>
<evidence type="ECO:0000256" key="1">
    <source>
        <dbReference type="SAM" id="MobiDB-lite"/>
    </source>
</evidence>
<gene>
    <name evidence="2" type="ORF">BKA55DRAFT_120758</name>
</gene>
<reference evidence="2" key="1">
    <citation type="journal article" date="2021" name="Nat. Commun.">
        <title>Genetic determinants of endophytism in the Arabidopsis root mycobiome.</title>
        <authorList>
            <person name="Mesny F."/>
            <person name="Miyauchi S."/>
            <person name="Thiergart T."/>
            <person name="Pickel B."/>
            <person name="Atanasova L."/>
            <person name="Karlsson M."/>
            <person name="Huettel B."/>
            <person name="Barry K.W."/>
            <person name="Haridas S."/>
            <person name="Chen C."/>
            <person name="Bauer D."/>
            <person name="Andreopoulos W."/>
            <person name="Pangilinan J."/>
            <person name="LaButti K."/>
            <person name="Riley R."/>
            <person name="Lipzen A."/>
            <person name="Clum A."/>
            <person name="Drula E."/>
            <person name="Henrissat B."/>
            <person name="Kohler A."/>
            <person name="Grigoriev I.V."/>
            <person name="Martin F.M."/>
            <person name="Hacquard S."/>
        </authorList>
    </citation>
    <scope>NUCLEOTIDE SEQUENCE</scope>
    <source>
        <strain evidence="2">MPI-CAGE-AT-0023</strain>
    </source>
</reference>
<dbReference type="EMBL" id="JAGMUX010000015">
    <property type="protein sequence ID" value="KAH7237472.1"/>
    <property type="molecule type" value="Genomic_DNA"/>
</dbReference>
<proteinExistence type="predicted"/>
<keyword evidence="3" id="KW-1185">Reference proteome</keyword>
<dbReference type="GeneID" id="70214737"/>
<accession>A0A9P9GGE2</accession>
<evidence type="ECO:0000313" key="2">
    <source>
        <dbReference type="EMBL" id="KAH7237472.1"/>
    </source>
</evidence>
<dbReference type="RefSeq" id="XP_046045331.1">
    <property type="nucleotide sequence ID" value="XM_046184783.1"/>
</dbReference>
<name>A0A9P9GGE2_FUSRE</name>
<dbReference type="AlphaFoldDB" id="A0A9P9GGE2"/>
<sequence>MYLRNFLGWDGVKLAQAKVTSQPSPPQSSPVQVGPRRSVAHPRRCNPRTLRSLTGKVPRQLLVASVSGSPVEMARTGLKRAKRLGIHIHQEKTSTRPRERKKQATIGGIELHVHRTTRYPHPEIRSNCAQTK</sequence>
<dbReference type="Proteomes" id="UP000720189">
    <property type="component" value="Unassembled WGS sequence"/>
</dbReference>